<reference evidence="2 3" key="1">
    <citation type="submission" date="2017-01" db="EMBL/GenBank/DDBJ databases">
        <authorList>
            <person name="Mah S.A."/>
            <person name="Swanson W.J."/>
            <person name="Moy G.W."/>
            <person name="Vacquier V.D."/>
        </authorList>
    </citation>
    <scope>NUCLEOTIDE SEQUENCE [LARGE SCALE GENOMIC DNA]</scope>
    <source>
        <strain evidence="2 3">ASpG1</strain>
    </source>
</reference>
<dbReference type="RefSeq" id="WP_076487626.1">
    <property type="nucleotide sequence ID" value="NZ_FTMS01000002.1"/>
</dbReference>
<dbReference type="AlphaFoldDB" id="A0A1N6P135"/>
<dbReference type="OrthoDB" id="371309at2"/>
<feature type="transmembrane region" description="Helical" evidence="1">
    <location>
        <begin position="112"/>
        <end position="130"/>
    </location>
</feature>
<dbReference type="Proteomes" id="UP000186400">
    <property type="component" value="Unassembled WGS sequence"/>
</dbReference>
<organism evidence="2 3">
    <name type="scientific">Alkalispirochaeta americana</name>
    <dbReference type="NCBI Taxonomy" id="159291"/>
    <lineage>
        <taxon>Bacteria</taxon>
        <taxon>Pseudomonadati</taxon>
        <taxon>Spirochaetota</taxon>
        <taxon>Spirochaetia</taxon>
        <taxon>Spirochaetales</taxon>
        <taxon>Spirochaetaceae</taxon>
        <taxon>Alkalispirochaeta</taxon>
    </lineage>
</organism>
<keyword evidence="1" id="KW-0472">Membrane</keyword>
<keyword evidence="3" id="KW-1185">Reference proteome</keyword>
<evidence type="ECO:0000313" key="2">
    <source>
        <dbReference type="EMBL" id="SIP97967.1"/>
    </source>
</evidence>
<protein>
    <submittedName>
        <fullName evidence="2">Uncharacterized protein</fullName>
    </submittedName>
</protein>
<name>A0A1N6P135_9SPIO</name>
<evidence type="ECO:0000313" key="3">
    <source>
        <dbReference type="Proteomes" id="UP000186400"/>
    </source>
</evidence>
<keyword evidence="1" id="KW-1133">Transmembrane helix</keyword>
<proteinExistence type="predicted"/>
<feature type="transmembrane region" description="Helical" evidence="1">
    <location>
        <begin position="84"/>
        <end position="106"/>
    </location>
</feature>
<accession>A0A1N6P135</accession>
<keyword evidence="1" id="KW-0812">Transmembrane</keyword>
<dbReference type="EMBL" id="FTMS01000002">
    <property type="protein sequence ID" value="SIP97967.1"/>
    <property type="molecule type" value="Genomic_DNA"/>
</dbReference>
<gene>
    <name evidence="2" type="ORF">SAMN05920897_10273</name>
</gene>
<sequence length="253" mass="28621">MQTSTVAPPVTLYHISLCDGTALFLHPFMKRGALLQVTSATPVEGLFGAEPRVEALTLLRNELYRKIEEDVRDWINEKRFIPRFLIASGAFLVVFFFLALVVHTPIPLVDELLGSTAAGVITFLAVGRQFERSRSASRRRLSLRAKIDGVVFQEDPFVQRLELVVRRLERSEPTLDSVIGGEDTRLLWEEHPDHAARVVELLRLQITQKPYRILSKAMKQGNLPGNLAQAVEEGLLHPVVVLLYHEMRRTAPR</sequence>
<evidence type="ECO:0000256" key="1">
    <source>
        <dbReference type="SAM" id="Phobius"/>
    </source>
</evidence>